<evidence type="ECO:0000256" key="3">
    <source>
        <dbReference type="ARBA" id="ARBA00022448"/>
    </source>
</evidence>
<evidence type="ECO:0000256" key="5">
    <source>
        <dbReference type="ARBA" id="ARBA00022692"/>
    </source>
</evidence>
<dbReference type="Gene3D" id="1.20.58.90">
    <property type="match status" value="1"/>
</dbReference>
<protein>
    <recommendedName>
        <fullName evidence="16">t-SNARE coiled-coil homology domain-containing protein</fullName>
    </recommendedName>
</protein>
<evidence type="ECO:0000256" key="14">
    <source>
        <dbReference type="SAM" id="MobiDB-lite"/>
    </source>
</evidence>
<accession>A0A830HSR0</accession>
<evidence type="ECO:0000313" key="18">
    <source>
        <dbReference type="Proteomes" id="UP000660262"/>
    </source>
</evidence>
<dbReference type="InterPro" id="IPR015260">
    <property type="entry name" value="Syntaxin-6/10/61_N"/>
</dbReference>
<dbReference type="InterPro" id="IPR006012">
    <property type="entry name" value="Syntaxin/epimorphin_CS"/>
</dbReference>
<evidence type="ECO:0000256" key="11">
    <source>
        <dbReference type="ARBA" id="ARBA00037801"/>
    </source>
</evidence>
<dbReference type="GO" id="GO:0006886">
    <property type="term" value="P:intracellular protein transport"/>
    <property type="evidence" value="ECO:0007669"/>
    <property type="project" value="InterPro"/>
</dbReference>
<keyword evidence="4" id="KW-0926">Vacuole</keyword>
<dbReference type="PROSITE" id="PS50192">
    <property type="entry name" value="T_SNARE"/>
    <property type="match status" value="1"/>
</dbReference>
<dbReference type="SUPFAM" id="SSF47661">
    <property type="entry name" value="t-snare proteins"/>
    <property type="match status" value="1"/>
</dbReference>
<dbReference type="Pfam" id="PF05739">
    <property type="entry name" value="SNARE"/>
    <property type="match status" value="1"/>
</dbReference>
<dbReference type="OrthoDB" id="546861at2759"/>
<dbReference type="AlphaFoldDB" id="A0A830HSR0"/>
<keyword evidence="9 13" id="KW-0175">Coiled coil</keyword>
<sequence>MSQRRAALDPFYLVRDEIAESLHKLTESFTSWERMPHGDKAKVRAADELSSRLGDVEAMVADVAAAVQKAAENPARFHIDADEVKRRQQWVDGTRSQIRAYRSKIDSSKMVVNVETGSILNALRAGSTASSAPRDGGGAAAALERERERDNDDFLDAQERTTMQMMREQDSELDELGGAVRRLGDVGLTIGRELEEQQVMLEELEEDVETTRGKLKAAQRKMEKLLEKAGMRGQICIILFLMIVLVVLSYFVFS</sequence>
<dbReference type="FunFam" id="1.20.58.90:FF:000004">
    <property type="entry name" value="Syntaxin 10"/>
    <property type="match status" value="1"/>
</dbReference>
<dbReference type="Pfam" id="PF09177">
    <property type="entry name" value="STX6_10_61_N"/>
    <property type="match status" value="1"/>
</dbReference>
<keyword evidence="3" id="KW-0813">Transport</keyword>
<dbReference type="CDD" id="cd15851">
    <property type="entry name" value="SNARE_Syntaxin6"/>
    <property type="match status" value="1"/>
</dbReference>
<dbReference type="Proteomes" id="UP000660262">
    <property type="component" value="Unassembled WGS sequence"/>
</dbReference>
<feature type="transmembrane region" description="Helical" evidence="15">
    <location>
        <begin position="229"/>
        <end position="253"/>
    </location>
</feature>
<evidence type="ECO:0000256" key="4">
    <source>
        <dbReference type="ARBA" id="ARBA00022554"/>
    </source>
</evidence>
<keyword evidence="7 15" id="KW-1133">Transmembrane helix</keyword>
<dbReference type="FunFam" id="1.20.5.110:FF:000058">
    <property type="entry name" value="VAM7p Vacuolar SNARE protein"/>
    <property type="match status" value="1"/>
</dbReference>
<evidence type="ECO:0000313" key="17">
    <source>
        <dbReference type="EMBL" id="GHP09735.1"/>
    </source>
</evidence>
<evidence type="ECO:0000256" key="8">
    <source>
        <dbReference type="ARBA" id="ARBA00023034"/>
    </source>
</evidence>
<proteinExistence type="inferred from homology"/>
<organism evidence="17 18">
    <name type="scientific">Pycnococcus provasolii</name>
    <dbReference type="NCBI Taxonomy" id="41880"/>
    <lineage>
        <taxon>Eukaryota</taxon>
        <taxon>Viridiplantae</taxon>
        <taxon>Chlorophyta</taxon>
        <taxon>Pseudoscourfieldiophyceae</taxon>
        <taxon>Pseudoscourfieldiales</taxon>
        <taxon>Pycnococcaceae</taxon>
        <taxon>Pycnococcus</taxon>
    </lineage>
</organism>
<dbReference type="PROSITE" id="PS00914">
    <property type="entry name" value="SYNTAXIN"/>
    <property type="match status" value="1"/>
</dbReference>
<comment type="similarity">
    <text evidence="2">Belongs to the syntaxin family.</text>
</comment>
<keyword evidence="8" id="KW-0333">Golgi apparatus</keyword>
<dbReference type="GO" id="GO:0005773">
    <property type="term" value="C:vacuole"/>
    <property type="evidence" value="ECO:0007669"/>
    <property type="project" value="UniProtKB-SubCell"/>
</dbReference>
<evidence type="ECO:0000256" key="13">
    <source>
        <dbReference type="SAM" id="Coils"/>
    </source>
</evidence>
<evidence type="ECO:0000256" key="2">
    <source>
        <dbReference type="ARBA" id="ARBA00009063"/>
    </source>
</evidence>
<feature type="domain" description="T-SNARE coiled-coil homology" evidence="16">
    <location>
        <begin position="163"/>
        <end position="225"/>
    </location>
</feature>
<dbReference type="GO" id="GO:0048193">
    <property type="term" value="P:Golgi vesicle transport"/>
    <property type="evidence" value="ECO:0007669"/>
    <property type="project" value="InterPro"/>
</dbReference>
<dbReference type="EMBL" id="BNJQ01000026">
    <property type="protein sequence ID" value="GHP09735.1"/>
    <property type="molecule type" value="Genomic_DNA"/>
</dbReference>
<evidence type="ECO:0000256" key="1">
    <source>
        <dbReference type="ARBA" id="ARBA00004116"/>
    </source>
</evidence>
<evidence type="ECO:0000256" key="7">
    <source>
        <dbReference type="ARBA" id="ARBA00022989"/>
    </source>
</evidence>
<feature type="region of interest" description="Disordered" evidence="14">
    <location>
        <begin position="125"/>
        <end position="150"/>
    </location>
</feature>
<dbReference type="Gene3D" id="1.20.5.110">
    <property type="match status" value="1"/>
</dbReference>
<dbReference type="InterPro" id="IPR000727">
    <property type="entry name" value="T_SNARE_dom"/>
</dbReference>
<evidence type="ECO:0000256" key="10">
    <source>
        <dbReference type="ARBA" id="ARBA00023136"/>
    </source>
</evidence>
<evidence type="ECO:0000256" key="15">
    <source>
        <dbReference type="SAM" id="Phobius"/>
    </source>
</evidence>
<dbReference type="GO" id="GO:0016020">
    <property type="term" value="C:membrane"/>
    <property type="evidence" value="ECO:0007669"/>
    <property type="project" value="InterPro"/>
</dbReference>
<comment type="function">
    <text evidence="12">Essential for proper morphogenesis of the vacuole. May exist as structural reinforcement on the surface of the vacuolar membrane and be required for maintenance against rupture by osmotic pressure.</text>
</comment>
<gene>
    <name evidence="17" type="ORF">PPROV_000847000</name>
</gene>
<keyword evidence="18" id="KW-1185">Reference proteome</keyword>
<feature type="coiled-coil region" evidence="13">
    <location>
        <begin position="194"/>
        <end position="228"/>
    </location>
</feature>
<keyword evidence="6" id="KW-0653">Protein transport</keyword>
<reference evidence="17" key="1">
    <citation type="submission" date="2020-10" db="EMBL/GenBank/DDBJ databases">
        <title>Unveiling of a novel bifunctional photoreceptor, Dualchrome1, isolated from a cosmopolitan green alga.</title>
        <authorList>
            <person name="Suzuki S."/>
            <person name="Kawachi M."/>
        </authorList>
    </citation>
    <scope>NUCLEOTIDE SEQUENCE</scope>
    <source>
        <strain evidence="17">NIES 2893</strain>
    </source>
</reference>
<keyword evidence="10 15" id="KW-0472">Membrane</keyword>
<dbReference type="SUPFAM" id="SSF58038">
    <property type="entry name" value="SNARE fusion complex"/>
    <property type="match status" value="1"/>
</dbReference>
<evidence type="ECO:0000256" key="12">
    <source>
        <dbReference type="ARBA" id="ARBA00054927"/>
    </source>
</evidence>
<dbReference type="SMART" id="SM00397">
    <property type="entry name" value="t_SNARE"/>
    <property type="match status" value="1"/>
</dbReference>
<dbReference type="InterPro" id="IPR010989">
    <property type="entry name" value="SNARE"/>
</dbReference>
<evidence type="ECO:0000256" key="6">
    <source>
        <dbReference type="ARBA" id="ARBA00022927"/>
    </source>
</evidence>
<dbReference type="GO" id="GO:0097576">
    <property type="term" value="P:vacuole fusion"/>
    <property type="evidence" value="ECO:0007669"/>
    <property type="project" value="UniProtKB-ARBA"/>
</dbReference>
<name>A0A830HSR0_9CHLO</name>
<evidence type="ECO:0000259" key="16">
    <source>
        <dbReference type="PROSITE" id="PS50192"/>
    </source>
</evidence>
<dbReference type="GO" id="GO:0005802">
    <property type="term" value="C:trans-Golgi network"/>
    <property type="evidence" value="ECO:0007669"/>
    <property type="project" value="UniProtKB-ARBA"/>
</dbReference>
<keyword evidence="5 15" id="KW-0812">Transmembrane</keyword>
<evidence type="ECO:0000256" key="9">
    <source>
        <dbReference type="ARBA" id="ARBA00023054"/>
    </source>
</evidence>
<dbReference type="GO" id="GO:0007034">
    <property type="term" value="P:vacuolar transport"/>
    <property type="evidence" value="ECO:0007669"/>
    <property type="project" value="UniProtKB-ARBA"/>
</dbReference>
<comment type="subcellular location">
    <subcellularLocation>
        <location evidence="11">Golgi apparatus</location>
        <location evidence="11">trans-Golgi network membrane</location>
        <topology evidence="11">Single-pass type IV membrane protein</topology>
    </subcellularLocation>
    <subcellularLocation>
        <location evidence="1">Vacuole</location>
    </subcellularLocation>
</comment>
<comment type="caution">
    <text evidence="17">The sequence shown here is derived from an EMBL/GenBank/DDBJ whole genome shotgun (WGS) entry which is preliminary data.</text>
</comment>
<dbReference type="PANTHER" id="PTHR12791">
    <property type="entry name" value="GOLGI SNARE BET1-RELATED"/>
    <property type="match status" value="1"/>
</dbReference>
<dbReference type="GO" id="GO:0005484">
    <property type="term" value="F:SNAP receptor activity"/>
    <property type="evidence" value="ECO:0007669"/>
    <property type="project" value="InterPro"/>
</dbReference>